<reference evidence="3 4" key="1">
    <citation type="submission" date="2017-02" db="EMBL/GenBank/DDBJ databases">
        <authorList>
            <person name="Peterson S.W."/>
        </authorList>
    </citation>
    <scope>NUCLEOTIDE SEQUENCE [LARGE SCALE GENOMIC DNA]</scope>
    <source>
        <strain evidence="3 4">M1</strain>
    </source>
</reference>
<dbReference type="Pfam" id="PF20906">
    <property type="entry name" value="S-Me-THD_C"/>
    <property type="match status" value="1"/>
</dbReference>
<proteinExistence type="predicted"/>
<dbReference type="Pfam" id="PF06032">
    <property type="entry name" value="S-Me-THD_N"/>
    <property type="match status" value="1"/>
</dbReference>
<gene>
    <name evidence="3" type="ORF">SAMN02194393_02414</name>
</gene>
<dbReference type="Proteomes" id="UP000190285">
    <property type="component" value="Unassembled WGS sequence"/>
</dbReference>
<dbReference type="SUPFAM" id="SSF160991">
    <property type="entry name" value="CV3147-like"/>
    <property type="match status" value="1"/>
</dbReference>
<accession>A0A1T5L4F8</accession>
<feature type="domain" description="S-Me-THD N-terminal" evidence="1">
    <location>
        <begin position="19"/>
        <end position="146"/>
    </location>
</feature>
<sequence length="363" mass="38890">MKETYTIELTKEIGRAAVYGGVFLGGGGGGSLENGLKAVDEALELGKVKIISIDKLPDNGKIITASAVGSPASKEGYVSLEHCKRVYELYEKVSGEIIQGIITNENGGHSTTNGWILSAITGKPIIDAPCNGRAHPTGAMGSMGLSTKLGYKTWQIAAGGKKETEKNLEIAAYGGLKFTSKLVRESAAQAGGLVTVLRNCVNAGFVKKNAAIGGLMQAIDIGNVFVKNEGKVDKILNKLSEVLEIEVIAKGYVDSCHLKIKGGFDVGNVNIRANEKLVSLTFWNEYMTIESSGQRLATFPDLIATMDADTGKVKTSAQIKEGDNIILIKVPRSNLILGKGMYDIDLFRDVEKIINKPMIKYIF</sequence>
<feature type="domain" description="S-Me-THD-like C-terminal" evidence="2">
    <location>
        <begin position="179"/>
        <end position="335"/>
    </location>
</feature>
<dbReference type="InterPro" id="IPR010318">
    <property type="entry name" value="S-Me-THD_N"/>
</dbReference>
<dbReference type="Gene3D" id="2.40.390.10">
    <property type="entry name" value="CV3147-like"/>
    <property type="match status" value="1"/>
</dbReference>
<dbReference type="Gene3D" id="3.40.1610.10">
    <property type="entry name" value="CV3147-like domain"/>
    <property type="match status" value="1"/>
</dbReference>
<evidence type="ECO:0000313" key="3">
    <source>
        <dbReference type="EMBL" id="SKC70298.1"/>
    </source>
</evidence>
<dbReference type="InterPro" id="IPR048350">
    <property type="entry name" value="S-Me-THD-like_C"/>
</dbReference>
<dbReference type="AlphaFoldDB" id="A0A1T5L4F8"/>
<dbReference type="RefSeq" id="WP_208985043.1">
    <property type="nucleotide sequence ID" value="NZ_FUZT01000005.1"/>
</dbReference>
<evidence type="ECO:0008006" key="5">
    <source>
        <dbReference type="Google" id="ProtNLM"/>
    </source>
</evidence>
<evidence type="ECO:0000313" key="4">
    <source>
        <dbReference type="Proteomes" id="UP000190285"/>
    </source>
</evidence>
<organism evidence="3 4">
    <name type="scientific">Maledivibacter halophilus</name>
    <dbReference type="NCBI Taxonomy" id="36842"/>
    <lineage>
        <taxon>Bacteria</taxon>
        <taxon>Bacillati</taxon>
        <taxon>Bacillota</taxon>
        <taxon>Clostridia</taxon>
        <taxon>Peptostreptococcales</taxon>
        <taxon>Caminicellaceae</taxon>
        <taxon>Maledivibacter</taxon>
    </lineage>
</organism>
<evidence type="ECO:0000259" key="1">
    <source>
        <dbReference type="Pfam" id="PF06032"/>
    </source>
</evidence>
<dbReference type="EMBL" id="FUZT01000005">
    <property type="protein sequence ID" value="SKC70298.1"/>
    <property type="molecule type" value="Genomic_DNA"/>
</dbReference>
<keyword evidence="4" id="KW-1185">Reference proteome</keyword>
<dbReference type="InterPro" id="IPR027479">
    <property type="entry name" value="S-Me-THD_N_sf"/>
</dbReference>
<protein>
    <recommendedName>
        <fullName evidence="5">DUF917 family protein</fullName>
    </recommendedName>
</protein>
<dbReference type="STRING" id="36842.SAMN02194393_02414"/>
<name>A0A1T5L4F8_9FIRM</name>
<evidence type="ECO:0000259" key="2">
    <source>
        <dbReference type="Pfam" id="PF20906"/>
    </source>
</evidence>
<dbReference type="InterPro" id="IPR024071">
    <property type="entry name" value="S-Me-THD_C_sf"/>
</dbReference>